<reference evidence="8 9" key="1">
    <citation type="submission" date="2018-07" db="EMBL/GenBank/DDBJ databases">
        <title>Genomic Encyclopedia of Type Strains, Phase IV (KMG-IV): sequencing the most valuable type-strain genomes for metagenomic binning, comparative biology and taxonomic classification.</title>
        <authorList>
            <person name="Goeker M."/>
        </authorList>
    </citation>
    <scope>NUCLEOTIDE SEQUENCE [LARGE SCALE GENOMIC DNA]</scope>
    <source>
        <strain evidence="8 9">DSM 25281</strain>
    </source>
</reference>
<feature type="transmembrane region" description="Helical" evidence="6">
    <location>
        <begin position="32"/>
        <end position="55"/>
    </location>
</feature>
<keyword evidence="5 6" id="KW-0472">Membrane</keyword>
<dbReference type="RefSeq" id="WP_114743866.1">
    <property type="nucleotide sequence ID" value="NZ_QQAY01000001.1"/>
</dbReference>
<gene>
    <name evidence="8" type="ORF">DFR59_101312</name>
</gene>
<accession>A0A370H0S9</accession>
<comment type="subcellular location">
    <subcellularLocation>
        <location evidence="1">Cell membrane</location>
        <topology evidence="1">Multi-pass membrane protein</topology>
    </subcellularLocation>
</comment>
<dbReference type="OrthoDB" id="9793824at2"/>
<evidence type="ECO:0000259" key="7">
    <source>
        <dbReference type="Pfam" id="PF06271"/>
    </source>
</evidence>
<protein>
    <submittedName>
        <fullName evidence="8">Putative RDD family membrane protein YckC</fullName>
    </submittedName>
</protein>
<organism evidence="8 9">
    <name type="scientific">Falsibacillus pallidus</name>
    <dbReference type="NCBI Taxonomy" id="493781"/>
    <lineage>
        <taxon>Bacteria</taxon>
        <taxon>Bacillati</taxon>
        <taxon>Bacillota</taxon>
        <taxon>Bacilli</taxon>
        <taxon>Bacillales</taxon>
        <taxon>Bacillaceae</taxon>
        <taxon>Falsibacillus</taxon>
    </lineage>
</organism>
<keyword evidence="3 6" id="KW-0812">Transmembrane</keyword>
<keyword evidence="4 6" id="KW-1133">Transmembrane helix</keyword>
<dbReference type="AlphaFoldDB" id="A0A370H0S9"/>
<dbReference type="Pfam" id="PF06271">
    <property type="entry name" value="RDD"/>
    <property type="match status" value="1"/>
</dbReference>
<evidence type="ECO:0000313" key="8">
    <source>
        <dbReference type="EMBL" id="RDI47653.1"/>
    </source>
</evidence>
<evidence type="ECO:0000256" key="1">
    <source>
        <dbReference type="ARBA" id="ARBA00004651"/>
    </source>
</evidence>
<evidence type="ECO:0000256" key="3">
    <source>
        <dbReference type="ARBA" id="ARBA00022692"/>
    </source>
</evidence>
<dbReference type="EMBL" id="QQAY01000001">
    <property type="protein sequence ID" value="RDI47653.1"/>
    <property type="molecule type" value="Genomic_DNA"/>
</dbReference>
<evidence type="ECO:0000256" key="5">
    <source>
        <dbReference type="ARBA" id="ARBA00023136"/>
    </source>
</evidence>
<evidence type="ECO:0000256" key="4">
    <source>
        <dbReference type="ARBA" id="ARBA00022989"/>
    </source>
</evidence>
<dbReference type="InterPro" id="IPR010432">
    <property type="entry name" value="RDD"/>
</dbReference>
<dbReference type="PANTHER" id="PTHR36115">
    <property type="entry name" value="PROLINE-RICH ANTIGEN HOMOLOG-RELATED"/>
    <property type="match status" value="1"/>
</dbReference>
<dbReference type="GO" id="GO:0005886">
    <property type="term" value="C:plasma membrane"/>
    <property type="evidence" value="ECO:0007669"/>
    <property type="project" value="UniProtKB-SubCell"/>
</dbReference>
<name>A0A370H0S9_9BACI</name>
<proteinExistence type="predicted"/>
<dbReference type="Proteomes" id="UP000255326">
    <property type="component" value="Unassembled WGS sequence"/>
</dbReference>
<feature type="domain" description="RDD" evidence="7">
    <location>
        <begin position="17"/>
        <end position="166"/>
    </location>
</feature>
<evidence type="ECO:0000313" key="9">
    <source>
        <dbReference type="Proteomes" id="UP000255326"/>
    </source>
</evidence>
<keyword evidence="2" id="KW-1003">Cell membrane</keyword>
<dbReference type="InterPro" id="IPR051791">
    <property type="entry name" value="Pra-immunoreactive"/>
</dbReference>
<feature type="transmembrane region" description="Helical" evidence="6">
    <location>
        <begin position="134"/>
        <end position="153"/>
    </location>
</feature>
<evidence type="ECO:0000256" key="6">
    <source>
        <dbReference type="SAM" id="Phobius"/>
    </source>
</evidence>
<sequence>MELLEKNDMIVEKEPVYAGFWKRFAAYLLDGIFLGIPLAGITVLVFLFFFGATGFFEGIDDPDYVDQELTNSQLIGMFAAYGIVVIINLLASILYYAGFHSSKMQATPGKRILGLKVTDLNGNRISFWRALGRLLAMSFLSTILMIGYIIAAFTEKKQALHDLIAGTIVVKR</sequence>
<feature type="transmembrane region" description="Helical" evidence="6">
    <location>
        <begin position="75"/>
        <end position="97"/>
    </location>
</feature>
<comment type="caution">
    <text evidence="8">The sequence shown here is derived from an EMBL/GenBank/DDBJ whole genome shotgun (WGS) entry which is preliminary data.</text>
</comment>
<evidence type="ECO:0000256" key="2">
    <source>
        <dbReference type="ARBA" id="ARBA00022475"/>
    </source>
</evidence>
<dbReference type="PANTHER" id="PTHR36115:SF9">
    <property type="entry name" value="LMO1584 PROTEIN"/>
    <property type="match status" value="1"/>
</dbReference>
<keyword evidence="9" id="KW-1185">Reference proteome</keyword>